<evidence type="ECO:0000313" key="3">
    <source>
        <dbReference type="WBParaSite" id="Hba_10021"/>
    </source>
</evidence>
<dbReference type="AlphaFoldDB" id="A0A1I7WY11"/>
<keyword evidence="1" id="KW-0812">Transmembrane</keyword>
<proteinExistence type="predicted"/>
<accession>A0A1I7WY11</accession>
<name>A0A1I7WY11_HETBA</name>
<reference evidence="3" key="1">
    <citation type="submission" date="2016-11" db="UniProtKB">
        <authorList>
            <consortium name="WormBaseParasite"/>
        </authorList>
    </citation>
    <scope>IDENTIFICATION</scope>
</reference>
<evidence type="ECO:0000256" key="1">
    <source>
        <dbReference type="SAM" id="Phobius"/>
    </source>
</evidence>
<keyword evidence="1" id="KW-1133">Transmembrane helix</keyword>
<keyword evidence="2" id="KW-1185">Reference proteome</keyword>
<dbReference type="Proteomes" id="UP000095283">
    <property type="component" value="Unplaced"/>
</dbReference>
<keyword evidence="1" id="KW-0472">Membrane</keyword>
<organism evidence="2 3">
    <name type="scientific">Heterorhabditis bacteriophora</name>
    <name type="common">Entomopathogenic nematode worm</name>
    <dbReference type="NCBI Taxonomy" id="37862"/>
    <lineage>
        <taxon>Eukaryota</taxon>
        <taxon>Metazoa</taxon>
        <taxon>Ecdysozoa</taxon>
        <taxon>Nematoda</taxon>
        <taxon>Chromadorea</taxon>
        <taxon>Rhabditida</taxon>
        <taxon>Rhabditina</taxon>
        <taxon>Rhabditomorpha</taxon>
        <taxon>Strongyloidea</taxon>
        <taxon>Heterorhabditidae</taxon>
        <taxon>Heterorhabditis</taxon>
    </lineage>
</organism>
<protein>
    <submittedName>
        <fullName evidence="3">Uncharacterized protein</fullName>
    </submittedName>
</protein>
<evidence type="ECO:0000313" key="2">
    <source>
        <dbReference type="Proteomes" id="UP000095283"/>
    </source>
</evidence>
<feature type="transmembrane region" description="Helical" evidence="1">
    <location>
        <begin position="6"/>
        <end position="26"/>
    </location>
</feature>
<dbReference type="WBParaSite" id="Hba_10021">
    <property type="protein sequence ID" value="Hba_10021"/>
    <property type="gene ID" value="Hba_10021"/>
</dbReference>
<sequence>MQVCIINVILSYLFYINIIRVAWFLIKYSRFLNYLLLTSL</sequence>